<dbReference type="Pfam" id="PF14541">
    <property type="entry name" value="TAXi_C"/>
    <property type="match status" value="1"/>
</dbReference>
<feature type="chain" id="PRO_5043855921" description="Peptidase A1 domain-containing protein" evidence="4">
    <location>
        <begin position="23"/>
        <end position="444"/>
    </location>
</feature>
<dbReference type="SUPFAM" id="SSF50630">
    <property type="entry name" value="Acid proteases"/>
    <property type="match status" value="1"/>
</dbReference>
<keyword evidence="2" id="KW-0645">Protease</keyword>
<gene>
    <name evidence="6" type="ORF">RND81_09G219900</name>
</gene>
<dbReference type="InterPro" id="IPR032799">
    <property type="entry name" value="TAXi_C"/>
</dbReference>
<accession>A0AAW1IQV0</accession>
<dbReference type="InterPro" id="IPR033121">
    <property type="entry name" value="PEPTIDASE_A1"/>
</dbReference>
<dbReference type="PROSITE" id="PS51767">
    <property type="entry name" value="PEPTIDASE_A1"/>
    <property type="match status" value="1"/>
</dbReference>
<name>A0AAW1IQV0_SAPOF</name>
<dbReference type="Gene3D" id="2.40.70.10">
    <property type="entry name" value="Acid Proteases"/>
    <property type="match status" value="2"/>
</dbReference>
<dbReference type="InterPro" id="IPR021109">
    <property type="entry name" value="Peptidase_aspartic_dom_sf"/>
</dbReference>
<sequence length="444" mass="49202">MSLCTLLHLILHIIFIFHQANAFSMNIHPIDSPHLQILPKSFTIKERHHFLRNISLSRAFYANKKNAKLLGLNSIHSSLSNVQRSYFVTQLSFGSQEPPFNPLVILDTSADQTWIQCAGCNPCFDLQKSFLVENSTSYSRLGVDDGRCIPKINYEGGCGFEASYGKGHTQGYLGTDIFNFNDSSGYFPNIAFGCAVKNHDFDFGGGAQNVIAGVHGLGVGPQSMLTQLEMDIKGRFSYCLRPDNGSSTIKFGDDVQISGDFATIAMNPEARYHLYLAGITVQGRRLTIDPKLFQLDQDYTRGFFIDPSATFTVLTNTAYVALKNAIIEHFKKYGMNPSAPSKNIFDLCYDKLPGLLTNYPSITFNFIKSPGGDTGEIELKLNQENVFGNFAVANGFCLQMLSTPDSKDGPSIFGAFQQTNFQFAFDVKTRLLSFAPKSCKDLKV</sequence>
<evidence type="ECO:0000256" key="4">
    <source>
        <dbReference type="SAM" id="SignalP"/>
    </source>
</evidence>
<evidence type="ECO:0000256" key="2">
    <source>
        <dbReference type="ARBA" id="ARBA00022670"/>
    </source>
</evidence>
<keyword evidence="4" id="KW-0732">Signal</keyword>
<dbReference type="InterPro" id="IPR032861">
    <property type="entry name" value="TAXi_N"/>
</dbReference>
<evidence type="ECO:0000313" key="6">
    <source>
        <dbReference type="EMBL" id="KAK9691783.1"/>
    </source>
</evidence>
<feature type="signal peptide" evidence="4">
    <location>
        <begin position="1"/>
        <end position="22"/>
    </location>
</feature>
<proteinExistence type="inferred from homology"/>
<reference evidence="6" key="1">
    <citation type="submission" date="2024-03" db="EMBL/GenBank/DDBJ databases">
        <title>WGS assembly of Saponaria officinalis var. Norfolk2.</title>
        <authorList>
            <person name="Jenkins J."/>
            <person name="Shu S."/>
            <person name="Grimwood J."/>
            <person name="Barry K."/>
            <person name="Goodstein D."/>
            <person name="Schmutz J."/>
            <person name="Leebens-Mack J."/>
            <person name="Osbourn A."/>
        </authorList>
    </citation>
    <scope>NUCLEOTIDE SEQUENCE [LARGE SCALE GENOMIC DNA]</scope>
    <source>
        <strain evidence="6">JIC</strain>
    </source>
</reference>
<evidence type="ECO:0000259" key="5">
    <source>
        <dbReference type="PROSITE" id="PS51767"/>
    </source>
</evidence>
<protein>
    <recommendedName>
        <fullName evidence="5">Peptidase A1 domain-containing protein</fullName>
    </recommendedName>
</protein>
<evidence type="ECO:0000256" key="3">
    <source>
        <dbReference type="ARBA" id="ARBA00022801"/>
    </source>
</evidence>
<dbReference type="PANTHER" id="PTHR47967:SF128">
    <property type="entry name" value="ASPARTIC PROTEINASE CDR1-LIKE"/>
    <property type="match status" value="1"/>
</dbReference>
<evidence type="ECO:0000313" key="7">
    <source>
        <dbReference type="Proteomes" id="UP001443914"/>
    </source>
</evidence>
<dbReference type="GO" id="GO:0006508">
    <property type="term" value="P:proteolysis"/>
    <property type="evidence" value="ECO:0007669"/>
    <property type="project" value="UniProtKB-KW"/>
</dbReference>
<dbReference type="InterPro" id="IPR051708">
    <property type="entry name" value="Plant_Aspart_Prot_A1"/>
</dbReference>
<dbReference type="AlphaFoldDB" id="A0AAW1IQV0"/>
<evidence type="ECO:0000256" key="1">
    <source>
        <dbReference type="ARBA" id="ARBA00007447"/>
    </source>
</evidence>
<dbReference type="Pfam" id="PF14543">
    <property type="entry name" value="TAXi_N"/>
    <property type="match status" value="1"/>
</dbReference>
<keyword evidence="7" id="KW-1185">Reference proteome</keyword>
<organism evidence="6 7">
    <name type="scientific">Saponaria officinalis</name>
    <name type="common">Common soapwort</name>
    <name type="synonym">Lychnis saponaria</name>
    <dbReference type="NCBI Taxonomy" id="3572"/>
    <lineage>
        <taxon>Eukaryota</taxon>
        <taxon>Viridiplantae</taxon>
        <taxon>Streptophyta</taxon>
        <taxon>Embryophyta</taxon>
        <taxon>Tracheophyta</taxon>
        <taxon>Spermatophyta</taxon>
        <taxon>Magnoliopsida</taxon>
        <taxon>eudicotyledons</taxon>
        <taxon>Gunneridae</taxon>
        <taxon>Pentapetalae</taxon>
        <taxon>Caryophyllales</taxon>
        <taxon>Caryophyllaceae</taxon>
        <taxon>Caryophylleae</taxon>
        <taxon>Saponaria</taxon>
    </lineage>
</organism>
<dbReference type="GO" id="GO:0005576">
    <property type="term" value="C:extracellular region"/>
    <property type="evidence" value="ECO:0007669"/>
    <property type="project" value="TreeGrafter"/>
</dbReference>
<dbReference type="GO" id="GO:0008233">
    <property type="term" value="F:peptidase activity"/>
    <property type="evidence" value="ECO:0007669"/>
    <property type="project" value="UniProtKB-KW"/>
</dbReference>
<feature type="domain" description="Peptidase A1" evidence="5">
    <location>
        <begin position="87"/>
        <end position="435"/>
    </location>
</feature>
<dbReference type="PANTHER" id="PTHR47967">
    <property type="entry name" value="OS07G0603500 PROTEIN-RELATED"/>
    <property type="match status" value="1"/>
</dbReference>
<dbReference type="Proteomes" id="UP001443914">
    <property type="component" value="Unassembled WGS sequence"/>
</dbReference>
<comment type="similarity">
    <text evidence="1">Belongs to the peptidase A1 family.</text>
</comment>
<keyword evidence="3" id="KW-0378">Hydrolase</keyword>
<comment type="caution">
    <text evidence="6">The sequence shown here is derived from an EMBL/GenBank/DDBJ whole genome shotgun (WGS) entry which is preliminary data.</text>
</comment>
<dbReference type="EMBL" id="JBDFQZ010000009">
    <property type="protein sequence ID" value="KAK9691783.1"/>
    <property type="molecule type" value="Genomic_DNA"/>
</dbReference>